<dbReference type="InterPro" id="IPR011990">
    <property type="entry name" value="TPR-like_helical_dom_sf"/>
</dbReference>
<dbReference type="SMART" id="SM00331">
    <property type="entry name" value="PP2C_SIG"/>
    <property type="match status" value="1"/>
</dbReference>
<evidence type="ECO:0000256" key="2">
    <source>
        <dbReference type="PROSITE-ProRule" id="PRU00339"/>
    </source>
</evidence>
<evidence type="ECO:0000256" key="4">
    <source>
        <dbReference type="SAM" id="Phobius"/>
    </source>
</evidence>
<dbReference type="SUPFAM" id="SSF49785">
    <property type="entry name" value="Galactose-binding domain-like"/>
    <property type="match status" value="1"/>
</dbReference>
<feature type="domain" description="PPM-type phosphatase" evidence="6">
    <location>
        <begin position="480"/>
        <end position="698"/>
    </location>
</feature>
<feature type="transmembrane region" description="Helical" evidence="4">
    <location>
        <begin position="230"/>
        <end position="247"/>
    </location>
</feature>
<dbReference type="InterPro" id="IPR001932">
    <property type="entry name" value="PPM-type_phosphatase-like_dom"/>
</dbReference>
<protein>
    <submittedName>
        <fullName evidence="7">Stage II sporulation protein E</fullName>
    </submittedName>
</protein>
<dbReference type="Gene3D" id="1.25.40.10">
    <property type="entry name" value="Tetratricopeptide repeat domain"/>
    <property type="match status" value="1"/>
</dbReference>
<dbReference type="SUPFAM" id="SSF48452">
    <property type="entry name" value="TPR-like"/>
    <property type="match status" value="1"/>
</dbReference>
<evidence type="ECO:0000313" key="7">
    <source>
        <dbReference type="EMBL" id="BDA78764.1"/>
    </source>
</evidence>
<evidence type="ECO:0000256" key="1">
    <source>
        <dbReference type="ARBA" id="ARBA00022801"/>
    </source>
</evidence>
<feature type="transmembrane region" description="Helical" evidence="4">
    <location>
        <begin position="315"/>
        <end position="339"/>
    </location>
</feature>
<feature type="transmembrane region" description="Helical" evidence="4">
    <location>
        <begin position="292"/>
        <end position="309"/>
    </location>
</feature>
<dbReference type="RefSeq" id="WP_109019735.1">
    <property type="nucleotide sequence ID" value="NZ_AP025028.1"/>
</dbReference>
<keyword evidence="4" id="KW-0472">Membrane</keyword>
<dbReference type="InterPro" id="IPR008979">
    <property type="entry name" value="Galactose-bd-like_sf"/>
</dbReference>
<keyword evidence="8" id="KW-1185">Reference proteome</keyword>
<evidence type="ECO:0000259" key="6">
    <source>
        <dbReference type="SMART" id="SM00331"/>
    </source>
</evidence>
<feature type="chain" id="PRO_5046848042" evidence="5">
    <location>
        <begin position="18"/>
        <end position="859"/>
    </location>
</feature>
<keyword evidence="2" id="KW-0802">TPR repeat</keyword>
<dbReference type="PANTHER" id="PTHR43156">
    <property type="entry name" value="STAGE II SPORULATION PROTEIN E-RELATED"/>
    <property type="match status" value="1"/>
</dbReference>
<dbReference type="PANTHER" id="PTHR43156:SF2">
    <property type="entry name" value="STAGE II SPORULATION PROTEIN E"/>
    <property type="match status" value="1"/>
</dbReference>
<keyword evidence="1" id="KW-0378">Hydrolase</keyword>
<feature type="transmembrane region" description="Helical" evidence="4">
    <location>
        <begin position="267"/>
        <end position="285"/>
    </location>
</feature>
<keyword evidence="3" id="KW-0175">Coiled coil</keyword>
<evidence type="ECO:0000256" key="5">
    <source>
        <dbReference type="SAM" id="SignalP"/>
    </source>
</evidence>
<dbReference type="InterPro" id="IPR036457">
    <property type="entry name" value="PPM-type-like_dom_sf"/>
</dbReference>
<dbReference type="Gene3D" id="3.60.40.10">
    <property type="entry name" value="PPM-type phosphatase domain"/>
    <property type="match status" value="1"/>
</dbReference>
<dbReference type="Gene3D" id="2.60.120.260">
    <property type="entry name" value="Galactose-binding domain-like"/>
    <property type="match status" value="1"/>
</dbReference>
<feature type="transmembrane region" description="Helical" evidence="4">
    <location>
        <begin position="205"/>
        <end position="223"/>
    </location>
</feature>
<dbReference type="Proteomes" id="UP000245263">
    <property type="component" value="Chromosome 1"/>
</dbReference>
<accession>A0ABN6KFY6</accession>
<dbReference type="PROSITE" id="PS50005">
    <property type="entry name" value="TPR"/>
    <property type="match status" value="1"/>
</dbReference>
<dbReference type="Pfam" id="PF07228">
    <property type="entry name" value="SpoIIE"/>
    <property type="match status" value="1"/>
</dbReference>
<dbReference type="SUPFAM" id="SSF81606">
    <property type="entry name" value="PP2C-like"/>
    <property type="match status" value="1"/>
</dbReference>
<evidence type="ECO:0000313" key="8">
    <source>
        <dbReference type="Proteomes" id="UP000245263"/>
    </source>
</evidence>
<feature type="signal peptide" evidence="5">
    <location>
        <begin position="1"/>
        <end position="17"/>
    </location>
</feature>
<dbReference type="InterPro" id="IPR011623">
    <property type="entry name" value="7TMR_DISM_rcpt_extracell_dom1"/>
</dbReference>
<feature type="transmembrane region" description="Helical" evidence="4">
    <location>
        <begin position="381"/>
        <end position="401"/>
    </location>
</feature>
<feature type="repeat" description="TPR" evidence="2">
    <location>
        <begin position="746"/>
        <end position="779"/>
    </location>
</feature>
<dbReference type="Pfam" id="PF07695">
    <property type="entry name" value="7TMR-DISM_7TM"/>
    <property type="match status" value="1"/>
</dbReference>
<dbReference type="InterPro" id="IPR052016">
    <property type="entry name" value="Bact_Sigma-Reg"/>
</dbReference>
<keyword evidence="5" id="KW-0732">Signal</keyword>
<dbReference type="EMBL" id="AP025028">
    <property type="protein sequence ID" value="BDA78764.1"/>
    <property type="molecule type" value="Genomic_DNA"/>
</dbReference>
<evidence type="ECO:0000256" key="3">
    <source>
        <dbReference type="SAM" id="Coils"/>
    </source>
</evidence>
<feature type="transmembrane region" description="Helical" evidence="4">
    <location>
        <begin position="351"/>
        <end position="369"/>
    </location>
</feature>
<organism evidence="7 8">
    <name type="scientific">Leptospira kobayashii</name>
    <dbReference type="NCBI Taxonomy" id="1917830"/>
    <lineage>
        <taxon>Bacteria</taxon>
        <taxon>Pseudomonadati</taxon>
        <taxon>Spirochaetota</taxon>
        <taxon>Spirochaetia</taxon>
        <taxon>Leptospirales</taxon>
        <taxon>Leptospiraceae</taxon>
        <taxon>Leptospira</taxon>
    </lineage>
</organism>
<reference evidence="7 8" key="1">
    <citation type="submission" date="2021-08" db="EMBL/GenBank/DDBJ databases">
        <title>Complete genome sequence of Leptospira kobayashii strain E30.</title>
        <authorList>
            <person name="Nakao R."/>
            <person name="Nakamura S."/>
            <person name="Masuzawa T."/>
            <person name="Koizumi N."/>
        </authorList>
    </citation>
    <scope>NUCLEOTIDE SEQUENCE [LARGE SCALE GENOMIC DNA]</scope>
    <source>
        <strain evidence="7 8">E30</strain>
    </source>
</reference>
<keyword evidence="4" id="KW-1133">Transmembrane helix</keyword>
<proteinExistence type="predicted"/>
<gene>
    <name evidence="7" type="ORF">LPTSP3_g16940</name>
</gene>
<dbReference type="SMART" id="SM00028">
    <property type="entry name" value="TPR"/>
    <property type="match status" value="1"/>
</dbReference>
<dbReference type="InterPro" id="IPR019734">
    <property type="entry name" value="TPR_rpt"/>
</dbReference>
<name>A0ABN6KFY6_9LEPT</name>
<feature type="coiled-coil region" evidence="3">
    <location>
        <begin position="393"/>
        <end position="438"/>
    </location>
</feature>
<keyword evidence="4" id="KW-0812">Transmembrane</keyword>
<sequence length="859" mass="99265">MKSSLFSLLLIFLLTLAELTAETAIPLQIENLDSPVSLDSEAGSESPWLAKEGALSQEEIQGINFSDFKRETWKPVRVPGNILKDVPEMNQKKTVSLLKWIRLPKDAKGNLAIRLGVINDRDRIYVNGNFLGGSGKWDSEDPQCYDKIRLYSIPDKFLNYGKENSILMIIQPYFDYTVGVEQDRTEIGLADKLFKDYYREEYTKLLFLMIYLTVGGYFLFLFVRRRRESENFFFGLFSIGLVVYNLLRNQIKYEFGISFLPMKQVEYIILVTLIPLMFHFIRKLFDYKYKLFYKILDALELGFIISFLFTSDIEYYNFMTTNVIQPTWLLYVIVIFYFLIRKIREKDRKAYYILAGLIIIILATVLDILSTRGTIIFPRILGYFFLAFIISLATILANSFVKLNEEVEDLNKNLEKKVEERTNALNQTLKQVNELKDQQDGDYFLTSLLINPLARNDNKSQNILTEFYTKQKKKFEFRGKKHEIGGDICISSNLELSSKRYTVFVNADAMGKSIQGAGGALVLGVVFHAVLARSQTTNNQSKSPETWLKELFLELQTVFESFDGSMLLSLALGLIEENTGFLYYINAEHPWTILYRDEKASFIEEELWIRKLGIPKNDDSFFIQTLQLYPGDVLICGSDGRDDLALPTSSLENRIINEDETLILGSIEKSKADLQMIVQDLSDYGEFTDDLTLLKVTYLGPEQTKSEIPEHLQTTWEDAKTKAKSEKIKEASVLLESIVREIPEQESILSLLGQVYYKLKIWEDATNYLEKAIALRPDKEDLILLLSIAFRKKGDFNRAIDWGEKLFLRNPWNTKNTIHLTNLYWKSGNKKRGVAVLKKAMLNDKDNETYLELYDKLEN</sequence>